<sequence length="279" mass="32416">MIELESNLSKKYRHSLVDWWQNRYCDCLVRYQGKVWFVKKQGIADIRRNLLASLLGGKLANVAQVHCLDKADFSALKNCGITLPESSNFLNTCLVRFAPDYNIWELPKKTLESAMAAEIVFSIWIRRRDAHSYNRNFKNGIPVFYDHQTAFLGEKKLREIDYFFRTGPGPGYAGLWRLDVGDHIEIDTDSLRSQERERFCGCNHYVALPIRDTNIFHQELNSMVEEIAAIPKADIRWSVKKARFSFFEQSAVIRFLQENQKQLSKDVDLLRSNLKSKNG</sequence>
<evidence type="ECO:0000313" key="2">
    <source>
        <dbReference type="Proteomes" id="UP001238334"/>
    </source>
</evidence>
<accession>A0A9Y2L1E3</accession>
<dbReference type="RefSeq" id="WP_270921222.1">
    <property type="nucleotide sequence ID" value="NZ_CP127247.1"/>
</dbReference>
<evidence type="ECO:0000313" key="1">
    <source>
        <dbReference type="EMBL" id="WIY25782.1"/>
    </source>
</evidence>
<name>A0A9Y2L1E3_9RHOB</name>
<reference evidence="1 2" key="1">
    <citation type="submission" date="2023-06" db="EMBL/GenBank/DDBJ databases">
        <title>Parasedimentitalea psychrophila sp. nov., a psychrophilic bacterium isolated from deep-sea sediment.</title>
        <authorList>
            <person name="Li A."/>
        </authorList>
    </citation>
    <scope>NUCLEOTIDE SEQUENCE [LARGE SCALE GENOMIC DNA]</scope>
    <source>
        <strain evidence="1 2">QS115</strain>
    </source>
</reference>
<proteinExistence type="predicted"/>
<dbReference type="KEGG" id="ppso:QPJ95_02235"/>
<dbReference type="EMBL" id="CP127247">
    <property type="protein sequence ID" value="WIY25782.1"/>
    <property type="molecule type" value="Genomic_DNA"/>
</dbReference>
<gene>
    <name evidence="1" type="ORF">QPJ95_02235</name>
</gene>
<dbReference type="AlphaFoldDB" id="A0A9Y2L1E3"/>
<protein>
    <submittedName>
        <fullName evidence="1">Uncharacterized protein</fullName>
    </submittedName>
</protein>
<keyword evidence="2" id="KW-1185">Reference proteome</keyword>
<dbReference type="Proteomes" id="UP001238334">
    <property type="component" value="Chromosome"/>
</dbReference>
<organism evidence="1 2">
    <name type="scientific">Parasedimentitalea psychrophila</name>
    <dbReference type="NCBI Taxonomy" id="2997337"/>
    <lineage>
        <taxon>Bacteria</taxon>
        <taxon>Pseudomonadati</taxon>
        <taxon>Pseudomonadota</taxon>
        <taxon>Alphaproteobacteria</taxon>
        <taxon>Rhodobacterales</taxon>
        <taxon>Paracoccaceae</taxon>
        <taxon>Parasedimentitalea</taxon>
    </lineage>
</organism>